<feature type="domain" description="Bifunctional inhibitor/plant lipid transfer protein/seed storage helical" evidence="7">
    <location>
        <begin position="15"/>
        <end position="104"/>
    </location>
</feature>
<evidence type="ECO:0000256" key="6">
    <source>
        <dbReference type="SAM" id="SignalP"/>
    </source>
</evidence>
<dbReference type="PANTHER" id="PTHR33044">
    <property type="entry name" value="BIFUNCTIONAL INHIBITOR/LIPID-TRANSFER PROTEIN/SEED STORAGE 2S ALBUMIN SUPERFAMILY PROTEIN-RELATED"/>
    <property type="match status" value="1"/>
</dbReference>
<dbReference type="InterPro" id="IPR016140">
    <property type="entry name" value="Bifunc_inhib/LTP/seed_store"/>
</dbReference>
<evidence type="ECO:0000259" key="7">
    <source>
        <dbReference type="Pfam" id="PF14368"/>
    </source>
</evidence>
<evidence type="ECO:0000313" key="11">
    <source>
        <dbReference type="Proteomes" id="UP000639772"/>
    </source>
</evidence>
<dbReference type="Pfam" id="PF14368">
    <property type="entry name" value="LTP_2"/>
    <property type="match status" value="1"/>
</dbReference>
<keyword evidence="4" id="KW-0325">Glycoprotein</keyword>
<keyword evidence="2 6" id="KW-0732">Signal</keyword>
<dbReference type="InterPro" id="IPR043325">
    <property type="entry name" value="LTSS"/>
</dbReference>
<dbReference type="SUPFAM" id="SSF47699">
    <property type="entry name" value="Bifunctional inhibitor/lipid-transfer protein/seed storage 2S albumin"/>
    <property type="match status" value="1"/>
</dbReference>
<feature type="chain" id="PRO_5033643012" description="Bifunctional inhibitor/plant lipid transfer protein/seed storage helical domain-containing protein" evidence="6">
    <location>
        <begin position="27"/>
        <end position="162"/>
    </location>
</feature>
<evidence type="ECO:0000313" key="8">
    <source>
        <dbReference type="EMBL" id="KAG0491952.1"/>
    </source>
</evidence>
<evidence type="ECO:0000256" key="4">
    <source>
        <dbReference type="ARBA" id="ARBA00023180"/>
    </source>
</evidence>
<protein>
    <recommendedName>
        <fullName evidence="7">Bifunctional inhibitor/plant lipid transfer protein/seed storage helical domain-containing protein</fullName>
    </recommendedName>
</protein>
<name>A0A835RTW6_VANPL</name>
<sequence>MGVVTRRMGLFAVAMLIAAMVLETQGQQDVPTCAEKLVPCANFLGSSKPPESCCGPIKEAVKDELPCLCSLFNNSQLLKAFNVNVTQALELPKNCGIQSNQSICNSTSTSTKGSSAPLASTTTPASSSTVKPAGSASRSLSCIGVPGLIGLMWIWWTIVAQQ</sequence>
<evidence type="ECO:0000313" key="9">
    <source>
        <dbReference type="EMBL" id="KAG0494018.1"/>
    </source>
</evidence>
<keyword evidence="10" id="KW-1185">Reference proteome</keyword>
<organism evidence="8 10">
    <name type="scientific">Vanilla planifolia</name>
    <name type="common">Vanilla</name>
    <dbReference type="NCBI Taxonomy" id="51239"/>
    <lineage>
        <taxon>Eukaryota</taxon>
        <taxon>Viridiplantae</taxon>
        <taxon>Streptophyta</taxon>
        <taxon>Embryophyta</taxon>
        <taxon>Tracheophyta</taxon>
        <taxon>Spermatophyta</taxon>
        <taxon>Magnoliopsida</taxon>
        <taxon>Liliopsida</taxon>
        <taxon>Asparagales</taxon>
        <taxon>Orchidaceae</taxon>
        <taxon>Vanilloideae</taxon>
        <taxon>Vanilleae</taxon>
        <taxon>Vanilla</taxon>
    </lineage>
</organism>
<reference evidence="10 11" key="1">
    <citation type="journal article" date="2020" name="Nat. Food">
        <title>A phased Vanilla planifolia genome enables genetic improvement of flavour and production.</title>
        <authorList>
            <person name="Hasing T."/>
            <person name="Tang H."/>
            <person name="Brym M."/>
            <person name="Khazi F."/>
            <person name="Huang T."/>
            <person name="Chambers A.H."/>
        </authorList>
    </citation>
    <scope>NUCLEOTIDE SEQUENCE [LARGE SCALE GENOMIC DNA]</scope>
    <source>
        <tissue evidence="8">Leaf</tissue>
    </source>
</reference>
<comment type="similarity">
    <text evidence="1">Belongs to the plant LTP family.</text>
</comment>
<evidence type="ECO:0000256" key="2">
    <source>
        <dbReference type="ARBA" id="ARBA00022729"/>
    </source>
</evidence>
<dbReference type="EMBL" id="JADCNM010000002">
    <property type="protein sequence ID" value="KAG0494018.1"/>
    <property type="molecule type" value="Genomic_DNA"/>
</dbReference>
<dbReference type="CDD" id="cd00010">
    <property type="entry name" value="AAI_LTSS"/>
    <property type="match status" value="1"/>
</dbReference>
<feature type="compositionally biased region" description="Low complexity" evidence="5">
    <location>
        <begin position="114"/>
        <end position="129"/>
    </location>
</feature>
<dbReference type="Proteomes" id="UP000639772">
    <property type="component" value="Unassembled WGS sequence"/>
</dbReference>
<feature type="region of interest" description="Disordered" evidence="5">
    <location>
        <begin position="108"/>
        <end position="138"/>
    </location>
</feature>
<evidence type="ECO:0000313" key="10">
    <source>
        <dbReference type="Proteomes" id="UP000636800"/>
    </source>
</evidence>
<dbReference type="InterPro" id="IPR036312">
    <property type="entry name" value="Bifun_inhib/LTP/seed_sf"/>
</dbReference>
<evidence type="ECO:0000256" key="5">
    <source>
        <dbReference type="SAM" id="MobiDB-lite"/>
    </source>
</evidence>
<evidence type="ECO:0000256" key="3">
    <source>
        <dbReference type="ARBA" id="ARBA00023157"/>
    </source>
</evidence>
<dbReference type="EMBL" id="JADCNL010000002">
    <property type="protein sequence ID" value="KAG0491952.1"/>
    <property type="molecule type" value="Genomic_DNA"/>
</dbReference>
<accession>A0A835RTW6</accession>
<dbReference type="Proteomes" id="UP000636800">
    <property type="component" value="Chromosome 2"/>
</dbReference>
<dbReference type="OrthoDB" id="690947at2759"/>
<dbReference type="Gene3D" id="1.10.110.10">
    <property type="entry name" value="Plant lipid-transfer and hydrophobic proteins"/>
    <property type="match status" value="1"/>
</dbReference>
<dbReference type="AlphaFoldDB" id="A0A835RTW6"/>
<comment type="caution">
    <text evidence="8">The sequence shown here is derived from an EMBL/GenBank/DDBJ whole genome shotgun (WGS) entry which is preliminary data.</text>
</comment>
<feature type="signal peptide" evidence="6">
    <location>
        <begin position="1"/>
        <end position="26"/>
    </location>
</feature>
<evidence type="ECO:0000256" key="1">
    <source>
        <dbReference type="ARBA" id="ARBA00009748"/>
    </source>
</evidence>
<gene>
    <name evidence="9" type="ORF">HPP92_005012</name>
    <name evidence="8" type="ORF">HPP92_005350</name>
</gene>
<keyword evidence="3" id="KW-1015">Disulfide bond</keyword>
<proteinExistence type="inferred from homology"/>